<accession>F4CTN2</accession>
<dbReference type="Proteomes" id="UP000007809">
    <property type="component" value="Chromosome"/>
</dbReference>
<evidence type="ECO:0000256" key="1">
    <source>
        <dbReference type="SAM" id="MobiDB-lite"/>
    </source>
</evidence>
<reference evidence="2 3" key="1">
    <citation type="journal article" date="2011" name="J. Bacteriol.">
        <title>Genome sequence of the 1,4-dioxane-degrading Pseudonocardia dioxanivorans strain CB1190.</title>
        <authorList>
            <person name="Sales C.M."/>
            <person name="Mahendra S."/>
            <person name="Grostern A."/>
            <person name="Parales R.E."/>
            <person name="Goodwin L.A."/>
            <person name="Woyke T."/>
            <person name="Nolan M."/>
            <person name="Lapidus A."/>
            <person name="Chertkov O."/>
            <person name="Ovchinnikova G."/>
            <person name="Sczyrba A."/>
            <person name="Alvarez-Cohen L."/>
        </authorList>
    </citation>
    <scope>NUCLEOTIDE SEQUENCE [LARGE SCALE GENOMIC DNA]</scope>
    <source>
        <strain evidence="3">ATCC 55486 / DSM 44775 / JCM 13855 / CB1190</strain>
    </source>
</reference>
<gene>
    <name evidence="2" type="ordered locus">Psed_6444</name>
</gene>
<name>F4CTN2_PSEUX</name>
<protein>
    <submittedName>
        <fullName evidence="2">Uncharacterized protein</fullName>
    </submittedName>
</protein>
<dbReference type="EMBL" id="CP002593">
    <property type="protein sequence ID" value="AEA28535.1"/>
    <property type="molecule type" value="Genomic_DNA"/>
</dbReference>
<dbReference type="KEGG" id="pdx:Psed_6444"/>
<feature type="region of interest" description="Disordered" evidence="1">
    <location>
        <begin position="11"/>
        <end position="30"/>
    </location>
</feature>
<evidence type="ECO:0000313" key="2">
    <source>
        <dbReference type="EMBL" id="AEA28535.1"/>
    </source>
</evidence>
<dbReference type="HOGENOM" id="CLU_3405031_0_0_11"/>
<evidence type="ECO:0000313" key="3">
    <source>
        <dbReference type="Proteomes" id="UP000007809"/>
    </source>
</evidence>
<organism evidence="2 3">
    <name type="scientific">Pseudonocardia dioxanivorans (strain ATCC 55486 / DSM 44775 / JCM 13855 / CB1190)</name>
    <dbReference type="NCBI Taxonomy" id="675635"/>
    <lineage>
        <taxon>Bacteria</taxon>
        <taxon>Bacillati</taxon>
        <taxon>Actinomycetota</taxon>
        <taxon>Actinomycetes</taxon>
        <taxon>Pseudonocardiales</taxon>
        <taxon>Pseudonocardiaceae</taxon>
        <taxon>Pseudonocardia</taxon>
    </lineage>
</organism>
<keyword evidence="3" id="KW-1185">Reference proteome</keyword>
<dbReference type="AlphaFoldDB" id="F4CTN2"/>
<sequence length="30" mass="3065">MAGVIGVVVAVPAPGSYPNSDTHPREDDDV</sequence>
<proteinExistence type="predicted"/>